<feature type="domain" description="HTH araC/xylS-type" evidence="5">
    <location>
        <begin position="186"/>
        <end position="284"/>
    </location>
</feature>
<dbReference type="EMBL" id="FXYH01000004">
    <property type="protein sequence ID" value="SMX38947.1"/>
    <property type="molecule type" value="Genomic_DNA"/>
</dbReference>
<sequence>MKRPGFLSKPMPPAPMLPSQVSRAASDEPLRCGSFALLAQSAPWRYSLLHDQPNNLLLWITRGQGVVNVNGVRRGISMHNALFLPAGTLFAFDLPKTVQALMIQSPAGLTNRMPREPLLLRIRDGLAQAELTGHIDAMGRETLQDRPLLNDAMQAYAKLVAIWLHRQVQTGAVDVPSDTAAARLTRRFAQHVARGYRNPMTIADYAQTLDVTPTHLTRVCRKSCGKTAAEILAERKMHAAWDALTTSKQPIKKIASDLSFTSAAYFTRFVQVQTGETPSKLRRQSKPETPR</sequence>
<protein>
    <submittedName>
        <fullName evidence="6">Bifunctional transcriptional activator/DNA repair enzyme AdaA</fullName>
        <ecNumber evidence="6">2.1.1.-</ecNumber>
    </submittedName>
</protein>
<dbReference type="InterPro" id="IPR009057">
    <property type="entry name" value="Homeodomain-like_sf"/>
</dbReference>
<keyword evidence="3" id="KW-0804">Transcription</keyword>
<reference evidence="6 7" key="1">
    <citation type="submission" date="2017-05" db="EMBL/GenBank/DDBJ databases">
        <authorList>
            <person name="Song R."/>
            <person name="Chenine A.L."/>
            <person name="Ruprecht R.M."/>
        </authorList>
    </citation>
    <scope>NUCLEOTIDE SEQUENCE [LARGE SCALE GENOMIC DNA]</scope>
    <source>
        <strain evidence="6 7">CECT 8663</strain>
    </source>
</reference>
<evidence type="ECO:0000313" key="6">
    <source>
        <dbReference type="EMBL" id="SMX38947.1"/>
    </source>
</evidence>
<keyword evidence="6" id="KW-0808">Transferase</keyword>
<organism evidence="6 7">
    <name type="scientific">Pelagimonas varians</name>
    <dbReference type="NCBI Taxonomy" id="696760"/>
    <lineage>
        <taxon>Bacteria</taxon>
        <taxon>Pseudomonadati</taxon>
        <taxon>Pseudomonadota</taxon>
        <taxon>Alphaproteobacteria</taxon>
        <taxon>Rhodobacterales</taxon>
        <taxon>Roseobacteraceae</taxon>
        <taxon>Pelagimonas</taxon>
    </lineage>
</organism>
<dbReference type="PANTHER" id="PTHR43280">
    <property type="entry name" value="ARAC-FAMILY TRANSCRIPTIONAL REGULATOR"/>
    <property type="match status" value="1"/>
</dbReference>
<evidence type="ECO:0000256" key="4">
    <source>
        <dbReference type="SAM" id="MobiDB-lite"/>
    </source>
</evidence>
<dbReference type="PANTHER" id="PTHR43280:SF32">
    <property type="entry name" value="TRANSCRIPTIONAL REGULATORY PROTEIN"/>
    <property type="match status" value="1"/>
</dbReference>
<dbReference type="GO" id="GO:0003700">
    <property type="term" value="F:DNA-binding transcription factor activity"/>
    <property type="evidence" value="ECO:0007669"/>
    <property type="project" value="InterPro"/>
</dbReference>
<keyword evidence="1" id="KW-0805">Transcription regulation</keyword>
<feature type="region of interest" description="Disordered" evidence="4">
    <location>
        <begin position="1"/>
        <end position="22"/>
    </location>
</feature>
<dbReference type="EC" id="2.1.1.-" evidence="6"/>
<keyword evidence="2" id="KW-0238">DNA-binding</keyword>
<name>A0A238K8Y0_9RHOB</name>
<dbReference type="SUPFAM" id="SSF46689">
    <property type="entry name" value="Homeodomain-like"/>
    <property type="match status" value="1"/>
</dbReference>
<keyword evidence="7" id="KW-1185">Reference proteome</keyword>
<evidence type="ECO:0000259" key="5">
    <source>
        <dbReference type="PROSITE" id="PS01124"/>
    </source>
</evidence>
<proteinExistence type="predicted"/>
<dbReference type="Proteomes" id="UP000220836">
    <property type="component" value="Unassembled WGS sequence"/>
</dbReference>
<dbReference type="GO" id="GO:0043565">
    <property type="term" value="F:sequence-specific DNA binding"/>
    <property type="evidence" value="ECO:0007669"/>
    <property type="project" value="InterPro"/>
</dbReference>
<dbReference type="GO" id="GO:0032259">
    <property type="term" value="P:methylation"/>
    <property type="evidence" value="ECO:0007669"/>
    <property type="project" value="UniProtKB-KW"/>
</dbReference>
<keyword evidence="6" id="KW-0489">Methyltransferase</keyword>
<evidence type="ECO:0000256" key="1">
    <source>
        <dbReference type="ARBA" id="ARBA00023015"/>
    </source>
</evidence>
<dbReference type="RefSeq" id="WP_245910739.1">
    <property type="nucleotide sequence ID" value="NZ_FXYH01000004.1"/>
</dbReference>
<evidence type="ECO:0000313" key="7">
    <source>
        <dbReference type="Proteomes" id="UP000220836"/>
    </source>
</evidence>
<dbReference type="InterPro" id="IPR018060">
    <property type="entry name" value="HTH_AraC"/>
</dbReference>
<accession>A0A238K8Y0</accession>
<dbReference type="GO" id="GO:0008168">
    <property type="term" value="F:methyltransferase activity"/>
    <property type="evidence" value="ECO:0007669"/>
    <property type="project" value="UniProtKB-KW"/>
</dbReference>
<dbReference type="Pfam" id="PF12833">
    <property type="entry name" value="HTH_18"/>
    <property type="match status" value="1"/>
</dbReference>
<dbReference type="PROSITE" id="PS01124">
    <property type="entry name" value="HTH_ARAC_FAMILY_2"/>
    <property type="match status" value="1"/>
</dbReference>
<dbReference type="SMART" id="SM00342">
    <property type="entry name" value="HTH_ARAC"/>
    <property type="match status" value="1"/>
</dbReference>
<dbReference type="AlphaFoldDB" id="A0A238K8Y0"/>
<evidence type="ECO:0000256" key="2">
    <source>
        <dbReference type="ARBA" id="ARBA00023125"/>
    </source>
</evidence>
<dbReference type="Gene3D" id="1.10.10.60">
    <property type="entry name" value="Homeodomain-like"/>
    <property type="match status" value="1"/>
</dbReference>
<gene>
    <name evidence="6" type="primary">adaA</name>
    <name evidence="6" type="ORF">PEV8663_01623</name>
</gene>
<evidence type="ECO:0000256" key="3">
    <source>
        <dbReference type="ARBA" id="ARBA00023163"/>
    </source>
</evidence>